<keyword evidence="1" id="KW-0732">Signal</keyword>
<sequence>MKNIFFSVLLVLVSITTFAQEFKIKKGEVLLDGKPIAKMSTKVLREYKISNLDGTNTITAYMRVCTATTPGKSYIEVYNETDKTSNDLDFAKYSPFNIDRSIIQTLFAKEMITENGVQLEKVNAFLNDTPTGLGEKYGCKQQSAEKEITDALALTIDDSGNILSKNQKIGYISMITSTGNASGAVEKYEVTNLDHKLIGTWYAKFGMVKGYDKPLNQEIFTVDQKVFKVEFNNGGNFIGYKMSQDVTAINIVKKLVGNGYSLGHQ</sequence>
<keyword evidence="3" id="KW-1185">Reference proteome</keyword>
<feature type="signal peptide" evidence="1">
    <location>
        <begin position="1"/>
        <end position="19"/>
    </location>
</feature>
<dbReference type="EMBL" id="JAMZNK010000077">
    <property type="protein sequence ID" value="MDA6072692.1"/>
    <property type="molecule type" value="Genomic_DNA"/>
</dbReference>
<organism evidence="2 3">
    <name type="scientific">Flavobacterium azizsancarii</name>
    <dbReference type="NCBI Taxonomy" id="2961580"/>
    <lineage>
        <taxon>Bacteria</taxon>
        <taxon>Pseudomonadati</taxon>
        <taxon>Bacteroidota</taxon>
        <taxon>Flavobacteriia</taxon>
        <taxon>Flavobacteriales</taxon>
        <taxon>Flavobacteriaceae</taxon>
        <taxon>Flavobacterium</taxon>
    </lineage>
</organism>
<evidence type="ECO:0000313" key="3">
    <source>
        <dbReference type="Proteomes" id="UP001212170"/>
    </source>
</evidence>
<name>A0ABT4WKQ2_9FLAO</name>
<reference evidence="2 3" key="1">
    <citation type="journal article" date="2023" name="Chemosphere">
        <title>Whole genome analysis of Flavobacterium aziz-sancarii sp. nov., isolated from Ardley Island (Antarctica), revealed a rich resistome and bioremediation potential.</title>
        <authorList>
            <person name="Otur C."/>
            <person name="Okay S."/>
            <person name="Kurt-Kizildogan A."/>
        </authorList>
    </citation>
    <scope>NUCLEOTIDE SEQUENCE [LARGE SCALE GENOMIC DNA]</scope>
    <source>
        <strain evidence="2 3">AC</strain>
    </source>
</reference>
<accession>A0ABT4WKQ2</accession>
<evidence type="ECO:0000256" key="1">
    <source>
        <dbReference type="SAM" id="SignalP"/>
    </source>
</evidence>
<dbReference type="RefSeq" id="WP_271338650.1">
    <property type="nucleotide sequence ID" value="NZ_JAMZNK010000077.1"/>
</dbReference>
<comment type="caution">
    <text evidence="2">The sequence shown here is derived from an EMBL/GenBank/DDBJ whole genome shotgun (WGS) entry which is preliminary data.</text>
</comment>
<dbReference type="Proteomes" id="UP001212170">
    <property type="component" value="Unassembled WGS sequence"/>
</dbReference>
<proteinExistence type="predicted"/>
<evidence type="ECO:0000313" key="2">
    <source>
        <dbReference type="EMBL" id="MDA6072692.1"/>
    </source>
</evidence>
<evidence type="ECO:0008006" key="4">
    <source>
        <dbReference type="Google" id="ProtNLM"/>
    </source>
</evidence>
<gene>
    <name evidence="2" type="ORF">NJT12_24010</name>
</gene>
<protein>
    <recommendedName>
        <fullName evidence="4">DUF4412 domain-containing protein</fullName>
    </recommendedName>
</protein>
<feature type="chain" id="PRO_5046389761" description="DUF4412 domain-containing protein" evidence="1">
    <location>
        <begin position="20"/>
        <end position="265"/>
    </location>
</feature>